<protein>
    <submittedName>
        <fullName evidence="1">Uncharacterized protein</fullName>
    </submittedName>
</protein>
<organism evidence="1 2">
    <name type="scientific">Datura stramonium</name>
    <name type="common">Jimsonweed</name>
    <name type="synonym">Common thornapple</name>
    <dbReference type="NCBI Taxonomy" id="4076"/>
    <lineage>
        <taxon>Eukaryota</taxon>
        <taxon>Viridiplantae</taxon>
        <taxon>Streptophyta</taxon>
        <taxon>Embryophyta</taxon>
        <taxon>Tracheophyta</taxon>
        <taxon>Spermatophyta</taxon>
        <taxon>Magnoliopsida</taxon>
        <taxon>eudicotyledons</taxon>
        <taxon>Gunneridae</taxon>
        <taxon>Pentapetalae</taxon>
        <taxon>asterids</taxon>
        <taxon>lamiids</taxon>
        <taxon>Solanales</taxon>
        <taxon>Solanaceae</taxon>
        <taxon>Solanoideae</taxon>
        <taxon>Datureae</taxon>
        <taxon>Datura</taxon>
    </lineage>
</organism>
<evidence type="ECO:0000313" key="2">
    <source>
        <dbReference type="Proteomes" id="UP000823775"/>
    </source>
</evidence>
<feature type="non-terminal residue" evidence="1">
    <location>
        <position position="174"/>
    </location>
</feature>
<proteinExistence type="predicted"/>
<gene>
    <name evidence="1" type="ORF">HAX54_020435</name>
</gene>
<sequence>MESCRLPSCVCRGYWRRVYFDELATIVLPLLFLRRHRTASPSWKEAITSLIGRDPYNQLHALVDVVIDLVSEMESQPLGEGERERKRTRLVMEGVRKFAPKIIAFDESPKKSGAELLAQRMLIPNTIYPKANVLAVESLQWLLKERETSTKSWDLGSTLLAPCTPSSSLVTELK</sequence>
<reference evidence="1 2" key="1">
    <citation type="journal article" date="2021" name="BMC Genomics">
        <title>Datura genome reveals duplications of psychoactive alkaloid biosynthetic genes and high mutation rate following tissue culture.</title>
        <authorList>
            <person name="Rajewski A."/>
            <person name="Carter-House D."/>
            <person name="Stajich J."/>
            <person name="Litt A."/>
        </authorList>
    </citation>
    <scope>NUCLEOTIDE SEQUENCE [LARGE SCALE GENOMIC DNA]</scope>
    <source>
        <strain evidence="1">AR-01</strain>
    </source>
</reference>
<accession>A0ABS8UR86</accession>
<evidence type="ECO:0000313" key="1">
    <source>
        <dbReference type="EMBL" id="MCD9561373.1"/>
    </source>
</evidence>
<comment type="caution">
    <text evidence="1">The sequence shown here is derived from an EMBL/GenBank/DDBJ whole genome shotgun (WGS) entry which is preliminary data.</text>
</comment>
<dbReference type="EMBL" id="JACEIK010002467">
    <property type="protein sequence ID" value="MCD9561373.1"/>
    <property type="molecule type" value="Genomic_DNA"/>
</dbReference>
<keyword evidence="2" id="KW-1185">Reference proteome</keyword>
<dbReference type="Proteomes" id="UP000823775">
    <property type="component" value="Unassembled WGS sequence"/>
</dbReference>
<name>A0ABS8UR86_DATST</name>